<evidence type="ECO:0000313" key="2">
    <source>
        <dbReference type="EMBL" id="RKE97164.1"/>
    </source>
</evidence>
<proteinExistence type="predicted"/>
<keyword evidence="2" id="KW-0969">Cilium</keyword>
<dbReference type="Proteomes" id="UP000284407">
    <property type="component" value="Unassembled WGS sequence"/>
</dbReference>
<keyword evidence="3" id="KW-1185">Reference proteome</keyword>
<dbReference type="EMBL" id="RAQK01000001">
    <property type="protein sequence ID" value="RKE97164.1"/>
    <property type="molecule type" value="Genomic_DNA"/>
</dbReference>
<feature type="region of interest" description="Disordered" evidence="1">
    <location>
        <begin position="1"/>
        <end position="26"/>
    </location>
</feature>
<sequence length="201" mass="22662">MTSISHRYADLSSLDPDGEPPDAETLERVEDQKLQSFEEGYQAGWTDAESNFETEKKNVTNEILDTLRDLSFTYQDALSRLNQSLHPLFQQLMVSLLPRTASAALRAHVIEQLVEMAASQTSGQITLRVSDSDFPMLEEVLDGVELKLPIALKADKALRPQQLFVALDMVEREVNLDLVSQEITDAMHAFNFHSQLEHFAD</sequence>
<accession>A0A420DS72</accession>
<dbReference type="STRING" id="1443111.Z949_3783"/>
<organism evidence="2 3">
    <name type="scientific">Sulfitobacter guttiformis</name>
    <dbReference type="NCBI Taxonomy" id="74349"/>
    <lineage>
        <taxon>Bacteria</taxon>
        <taxon>Pseudomonadati</taxon>
        <taxon>Pseudomonadota</taxon>
        <taxon>Alphaproteobacteria</taxon>
        <taxon>Rhodobacterales</taxon>
        <taxon>Roseobacteraceae</taxon>
        <taxon>Sulfitobacter</taxon>
    </lineage>
</organism>
<protein>
    <submittedName>
        <fullName evidence="2">Flagellar assembly protein FliH</fullName>
    </submittedName>
</protein>
<comment type="caution">
    <text evidence="2">The sequence shown here is derived from an EMBL/GenBank/DDBJ whole genome shotgun (WGS) entry which is preliminary data.</text>
</comment>
<reference evidence="2 3" key="1">
    <citation type="submission" date="2018-09" db="EMBL/GenBank/DDBJ databases">
        <title>Genomic Encyclopedia of Archaeal and Bacterial Type Strains, Phase II (KMG-II): from individual species to whole genera.</title>
        <authorList>
            <person name="Goeker M."/>
        </authorList>
    </citation>
    <scope>NUCLEOTIDE SEQUENCE [LARGE SCALE GENOMIC DNA]</scope>
    <source>
        <strain evidence="2 3">DSM 11458</strain>
    </source>
</reference>
<keyword evidence="2" id="KW-0966">Cell projection</keyword>
<gene>
    <name evidence="2" type="ORF">C8N30_1757</name>
</gene>
<keyword evidence="2" id="KW-0282">Flagellum</keyword>
<dbReference type="OrthoDB" id="7870971at2"/>
<evidence type="ECO:0000313" key="3">
    <source>
        <dbReference type="Proteomes" id="UP000284407"/>
    </source>
</evidence>
<name>A0A420DS72_9RHOB</name>
<evidence type="ECO:0000256" key="1">
    <source>
        <dbReference type="SAM" id="MobiDB-lite"/>
    </source>
</evidence>
<dbReference type="RefSeq" id="WP_025064090.1">
    <property type="nucleotide sequence ID" value="NZ_RAQK01000001.1"/>
</dbReference>
<dbReference type="AlphaFoldDB" id="A0A420DS72"/>